<proteinExistence type="predicted"/>
<dbReference type="AlphaFoldDB" id="W4JT75"/>
<feature type="domain" description="Protein kinase" evidence="1">
    <location>
        <begin position="181"/>
        <end position="362"/>
    </location>
</feature>
<dbReference type="GeneID" id="20672402"/>
<dbReference type="PANTHER" id="PTHR37171:SF1">
    <property type="entry name" value="SERINE_THREONINE-PROTEIN KINASE YRZF-RELATED"/>
    <property type="match status" value="1"/>
</dbReference>
<dbReference type="HOGENOM" id="CLU_013871_2_2_1"/>
<gene>
    <name evidence="2" type="ORF">HETIRDRAFT_389252</name>
</gene>
<name>W4JT75_HETIT</name>
<evidence type="ECO:0000259" key="1">
    <source>
        <dbReference type="PROSITE" id="PS50011"/>
    </source>
</evidence>
<keyword evidence="3" id="KW-1185">Reference proteome</keyword>
<dbReference type="InParanoid" id="W4JT75"/>
<dbReference type="Proteomes" id="UP000030671">
    <property type="component" value="Unassembled WGS sequence"/>
</dbReference>
<accession>W4JT75</accession>
<evidence type="ECO:0000313" key="2">
    <source>
        <dbReference type="EMBL" id="ETW76280.1"/>
    </source>
</evidence>
<dbReference type="InterPro" id="IPR052396">
    <property type="entry name" value="Meiotic_Drive_Suppr_Kinase"/>
</dbReference>
<dbReference type="SUPFAM" id="SSF56112">
    <property type="entry name" value="Protein kinase-like (PK-like)"/>
    <property type="match status" value="1"/>
</dbReference>
<dbReference type="GO" id="GO:0005524">
    <property type="term" value="F:ATP binding"/>
    <property type="evidence" value="ECO:0007669"/>
    <property type="project" value="InterPro"/>
</dbReference>
<dbReference type="GO" id="GO:0004672">
    <property type="term" value="F:protein kinase activity"/>
    <property type="evidence" value="ECO:0007669"/>
    <property type="project" value="InterPro"/>
</dbReference>
<organism evidence="2 3">
    <name type="scientific">Heterobasidion irregulare (strain TC 32-1)</name>
    <dbReference type="NCBI Taxonomy" id="747525"/>
    <lineage>
        <taxon>Eukaryota</taxon>
        <taxon>Fungi</taxon>
        <taxon>Dikarya</taxon>
        <taxon>Basidiomycota</taxon>
        <taxon>Agaricomycotina</taxon>
        <taxon>Agaricomycetes</taxon>
        <taxon>Russulales</taxon>
        <taxon>Bondarzewiaceae</taxon>
        <taxon>Heterobasidion</taxon>
        <taxon>Heterobasidion annosum species complex</taxon>
    </lineage>
</organism>
<sequence>MVRQTLKLMQSVSQLAGQENERSESTRGLVSELLGQQLIRVMNGNNTSPDHCVSVSLDLHELMGTVTPFILEEKVEMGKTATDPSVQVQLSYLQYWMDPSRRNILEACCCPTILVGLAGPHMCITGAVLLDKAVVQHFTGWMFIGEDRTTGLDQVNDLGSPGVDRLAQIDSYPSNGQVIKFDYIKGLQQHESCTTFLARKVVNGEKEELVVVKFVDTYGKKVHEFMAEQGLAPRLIYFADLADRFSEQNYQGLSMVVMEHLEGDTLEAKYWDRALPSDVRGSIAQAIETLAKAGFVHGDLRRPNVMIDSEGKVKIIDFDWAGREMEVQYPLRISSFLFPENQGIEGRGEIRNAHDKFMLGLL</sequence>
<reference evidence="2 3" key="1">
    <citation type="journal article" date="2012" name="New Phytol.">
        <title>Insight into trade-off between wood decay and parasitism from the genome of a fungal forest pathogen.</title>
        <authorList>
            <person name="Olson A."/>
            <person name="Aerts A."/>
            <person name="Asiegbu F."/>
            <person name="Belbahri L."/>
            <person name="Bouzid O."/>
            <person name="Broberg A."/>
            <person name="Canback B."/>
            <person name="Coutinho P.M."/>
            <person name="Cullen D."/>
            <person name="Dalman K."/>
            <person name="Deflorio G."/>
            <person name="van Diepen L.T."/>
            <person name="Dunand C."/>
            <person name="Duplessis S."/>
            <person name="Durling M."/>
            <person name="Gonthier P."/>
            <person name="Grimwood J."/>
            <person name="Fossdal C.G."/>
            <person name="Hansson D."/>
            <person name="Henrissat B."/>
            <person name="Hietala A."/>
            <person name="Himmelstrand K."/>
            <person name="Hoffmeister D."/>
            <person name="Hogberg N."/>
            <person name="James T.Y."/>
            <person name="Karlsson M."/>
            <person name="Kohler A."/>
            <person name="Kues U."/>
            <person name="Lee Y.H."/>
            <person name="Lin Y.C."/>
            <person name="Lind M."/>
            <person name="Lindquist E."/>
            <person name="Lombard V."/>
            <person name="Lucas S."/>
            <person name="Lunden K."/>
            <person name="Morin E."/>
            <person name="Murat C."/>
            <person name="Park J."/>
            <person name="Raffaello T."/>
            <person name="Rouze P."/>
            <person name="Salamov A."/>
            <person name="Schmutz J."/>
            <person name="Solheim H."/>
            <person name="Stahlberg J."/>
            <person name="Velez H."/>
            <person name="de Vries R.P."/>
            <person name="Wiebenga A."/>
            <person name="Woodward S."/>
            <person name="Yakovlev I."/>
            <person name="Garbelotto M."/>
            <person name="Martin F."/>
            <person name="Grigoriev I.V."/>
            <person name="Stenlid J."/>
        </authorList>
    </citation>
    <scope>NUCLEOTIDE SEQUENCE [LARGE SCALE GENOMIC DNA]</scope>
    <source>
        <strain evidence="2 3">TC 32-1</strain>
    </source>
</reference>
<protein>
    <recommendedName>
        <fullName evidence="1">Protein kinase domain-containing protein</fullName>
    </recommendedName>
</protein>
<dbReference type="InterPro" id="IPR000719">
    <property type="entry name" value="Prot_kinase_dom"/>
</dbReference>
<dbReference type="KEGG" id="hir:HETIRDRAFT_389252"/>
<dbReference type="PROSITE" id="PS50011">
    <property type="entry name" value="PROTEIN_KINASE_DOM"/>
    <property type="match status" value="1"/>
</dbReference>
<dbReference type="RefSeq" id="XP_009551209.1">
    <property type="nucleotide sequence ID" value="XM_009552914.1"/>
</dbReference>
<evidence type="ECO:0000313" key="3">
    <source>
        <dbReference type="Proteomes" id="UP000030671"/>
    </source>
</evidence>
<dbReference type="EMBL" id="KI925464">
    <property type="protein sequence ID" value="ETW76280.1"/>
    <property type="molecule type" value="Genomic_DNA"/>
</dbReference>
<dbReference type="InterPro" id="IPR011009">
    <property type="entry name" value="Kinase-like_dom_sf"/>
</dbReference>
<dbReference type="Pfam" id="PF00069">
    <property type="entry name" value="Pkinase"/>
    <property type="match status" value="1"/>
</dbReference>
<dbReference type="OrthoDB" id="3261131at2759"/>
<dbReference type="eggNOG" id="ENOG502SRW1">
    <property type="taxonomic scope" value="Eukaryota"/>
</dbReference>
<dbReference type="PANTHER" id="PTHR37171">
    <property type="entry name" value="SERINE/THREONINE-PROTEIN KINASE YRZF-RELATED"/>
    <property type="match status" value="1"/>
</dbReference>
<dbReference type="Gene3D" id="1.10.510.10">
    <property type="entry name" value="Transferase(Phosphotransferase) domain 1"/>
    <property type="match status" value="1"/>
</dbReference>